<reference evidence="2 3" key="1">
    <citation type="journal article" date="2011" name="J. Bacteriol.">
        <title>Complete genome sequences of the chemolithoautotrophic Oligotropha carboxidovorans strains OM4 and OM5.</title>
        <authorList>
            <person name="Volland S."/>
            <person name="Rachinger M."/>
            <person name="Strittmatter A."/>
            <person name="Daniel R."/>
            <person name="Gottschalk G."/>
            <person name="Meyer O."/>
        </authorList>
    </citation>
    <scope>NUCLEOTIDE SEQUENCE [LARGE SCALE GENOMIC DNA]</scope>
    <source>
        <strain evidence="3">ATCC 49405 / DSM 1227 / KCTC 32145 / OM5</strain>
    </source>
</reference>
<accession>B6JHX6</accession>
<dbReference type="Gene3D" id="3.40.630.30">
    <property type="match status" value="1"/>
</dbReference>
<sequence length="197" mass="21983">MTTPAPAPDLVGAHVRLRLMREDDADALVQAASDGELWTLKVTTVPSAATVADYMAPALDGWRSGSVIPYVIEHRASGKPIGSTRFWRLDHKNRQVEIGHTWISASHQRTVVNTEMKLLMLTYAFETLACVRVQLETDELNAKSRAAIARLGAKEEGILRNERIMPDGRVRNTVMFSIIDSEWPEVKHTLTARLALR</sequence>
<dbReference type="HOGENOM" id="CLU_013985_1_0_5"/>
<dbReference type="GO" id="GO:0016747">
    <property type="term" value="F:acyltransferase activity, transferring groups other than amino-acyl groups"/>
    <property type="evidence" value="ECO:0007669"/>
    <property type="project" value="InterPro"/>
</dbReference>
<dbReference type="InterPro" id="IPR016181">
    <property type="entry name" value="Acyl_CoA_acyltransferase"/>
</dbReference>
<organism evidence="2 3">
    <name type="scientific">Afipia carboxidovorans (strain ATCC 49405 / DSM 1227 / KCTC 32145 / OM5)</name>
    <name type="common">Oligotropha carboxidovorans</name>
    <dbReference type="NCBI Taxonomy" id="504832"/>
    <lineage>
        <taxon>Bacteria</taxon>
        <taxon>Pseudomonadati</taxon>
        <taxon>Pseudomonadota</taxon>
        <taxon>Alphaproteobacteria</taxon>
        <taxon>Hyphomicrobiales</taxon>
        <taxon>Nitrobacteraceae</taxon>
        <taxon>Afipia</taxon>
    </lineage>
</organism>
<name>B6JHX6_AFIC5</name>
<evidence type="ECO:0000259" key="1">
    <source>
        <dbReference type="PROSITE" id="PS51186"/>
    </source>
</evidence>
<dbReference type="OrthoDB" id="5295305at2"/>
<proteinExistence type="predicted"/>
<dbReference type="InterPro" id="IPR000182">
    <property type="entry name" value="GNAT_dom"/>
</dbReference>
<dbReference type="Proteomes" id="UP000007730">
    <property type="component" value="Chromosome"/>
</dbReference>
<protein>
    <submittedName>
        <fullName evidence="2">Acetyltransferase family protein</fullName>
    </submittedName>
</protein>
<keyword evidence="3" id="KW-1185">Reference proteome</keyword>
<dbReference type="eggNOG" id="COG1670">
    <property type="taxonomic scope" value="Bacteria"/>
</dbReference>
<evidence type="ECO:0000313" key="2">
    <source>
        <dbReference type="EMBL" id="AEI07175.1"/>
    </source>
</evidence>
<dbReference type="EMBL" id="CP002826">
    <property type="protein sequence ID" value="AEI07175.1"/>
    <property type="molecule type" value="Genomic_DNA"/>
</dbReference>
<dbReference type="SUPFAM" id="SSF55729">
    <property type="entry name" value="Acyl-CoA N-acyltransferases (Nat)"/>
    <property type="match status" value="1"/>
</dbReference>
<dbReference type="PANTHER" id="PTHR43610:SF1">
    <property type="entry name" value="N-ACETYLTRANSFERASE DOMAIN-CONTAINING PROTEIN"/>
    <property type="match status" value="1"/>
</dbReference>
<dbReference type="PANTHER" id="PTHR43610">
    <property type="entry name" value="BLL6696 PROTEIN"/>
    <property type="match status" value="1"/>
</dbReference>
<dbReference type="RefSeq" id="WP_012562672.1">
    <property type="nucleotide sequence ID" value="NC_011386.1"/>
</dbReference>
<dbReference type="KEGG" id="oca:OCAR_5512"/>
<feature type="domain" description="N-acetyltransferase" evidence="1">
    <location>
        <begin position="15"/>
        <end position="180"/>
    </location>
</feature>
<dbReference type="AlphaFoldDB" id="B6JHX6"/>
<dbReference type="STRING" id="504832.OCA5_c24790"/>
<evidence type="ECO:0000313" key="3">
    <source>
        <dbReference type="Proteomes" id="UP000007730"/>
    </source>
</evidence>
<dbReference type="Pfam" id="PF13302">
    <property type="entry name" value="Acetyltransf_3"/>
    <property type="match status" value="1"/>
</dbReference>
<gene>
    <name evidence="2" type="ordered locus">OCA5_c24790</name>
</gene>
<dbReference type="KEGG" id="ocg:OCA5_c24790"/>
<keyword evidence="2" id="KW-0808">Transferase</keyword>
<dbReference type="PROSITE" id="PS51186">
    <property type="entry name" value="GNAT"/>
    <property type="match status" value="1"/>
</dbReference>